<dbReference type="PANTHER" id="PTHR14115">
    <property type="entry name" value="AMELOBLASTIN"/>
    <property type="match status" value="1"/>
</dbReference>
<evidence type="ECO:0000256" key="5">
    <source>
        <dbReference type="ARBA" id="ARBA00022525"/>
    </source>
</evidence>
<evidence type="ECO:0000313" key="13">
    <source>
        <dbReference type="Proteomes" id="UP000002279"/>
    </source>
</evidence>
<feature type="region of interest" description="Disordered" evidence="11">
    <location>
        <begin position="164"/>
        <end position="240"/>
    </location>
</feature>
<sequence length="485" mass="52087">MAPIGQDNPEDQDQVLPTGQSGMSPATQDTPEDQPPTASGLLDESEVTLPANLQGVSLTTEESTTEEPRGPTLKMENLVLILSLFGTSFAIPVFLQPGGPPGMGSLSLETMRHLGNLNLLPQFSRFGFGKQFNSLWMHGFLPPHSNYPWLSPRDQETQQYEYALPVHPPPRPSQRTLQPQQPKQNAFLPPTVAPSAQGPPAQNGDPQPPILHLQPPLQQEEKPSVQEQVAPPKRPPKPELPALDFTVQLRQSIFPIAQKLISQGPRQKAEQSPLYPELVYVPFGANQQNAAPARLGKVSSEEMPGGGGEPLAYGSIFPGFGSMRPGFGAMQINPALGKDFTLEDDSPTVAGKPPGQGGEVLGSPRDGAIPAGHPNPGLLPERISRLRSGAALTFPSDFIPHRGQGPAGQSKLPPGVTPPPADPLMTPGPSDPLEFFEGDGTTPLGLQREALLDTTMTPDTQSTYMPGNEAQQMQVTQDQWQFQEP</sequence>
<keyword evidence="13" id="KW-1185">Reference proteome</keyword>
<evidence type="ECO:0000256" key="9">
    <source>
        <dbReference type="ARBA" id="ARBA00022729"/>
    </source>
</evidence>
<reference evidence="12 13" key="1">
    <citation type="journal article" date="2008" name="Nature">
        <title>Genome analysis of the platypus reveals unique signatures of evolution.</title>
        <authorList>
            <person name="Warren W.C."/>
            <person name="Hillier L.W."/>
            <person name="Marshall Graves J.A."/>
            <person name="Birney E."/>
            <person name="Ponting C.P."/>
            <person name="Grutzner F."/>
            <person name="Belov K."/>
            <person name="Miller W."/>
            <person name="Clarke L."/>
            <person name="Chinwalla A.T."/>
            <person name="Yang S.P."/>
            <person name="Heger A."/>
            <person name="Locke D.P."/>
            <person name="Miethke P."/>
            <person name="Waters P.D."/>
            <person name="Veyrunes F."/>
            <person name="Fulton L."/>
            <person name="Fulton B."/>
            <person name="Graves T."/>
            <person name="Wallis J."/>
            <person name="Puente X.S."/>
            <person name="Lopez-Otin C."/>
            <person name="Ordonez G.R."/>
            <person name="Eichler E.E."/>
            <person name="Chen L."/>
            <person name="Cheng Z."/>
            <person name="Deakin J.E."/>
            <person name="Alsop A."/>
            <person name="Thompson K."/>
            <person name="Kirby P."/>
            <person name="Papenfuss A.T."/>
            <person name="Wakefield M.J."/>
            <person name="Olender T."/>
            <person name="Lancet D."/>
            <person name="Huttley G.A."/>
            <person name="Smit A.F."/>
            <person name="Pask A."/>
            <person name="Temple-Smith P."/>
            <person name="Batzer M.A."/>
            <person name="Walker J.A."/>
            <person name="Konkel M.K."/>
            <person name="Harris R.S."/>
            <person name="Whittington C.M."/>
            <person name="Wong E.S."/>
            <person name="Gemmell N.J."/>
            <person name="Buschiazzo E."/>
            <person name="Vargas Jentzsch I.M."/>
            <person name="Merkel A."/>
            <person name="Schmitz J."/>
            <person name="Zemann A."/>
            <person name="Churakov G."/>
            <person name="Kriegs J.O."/>
            <person name="Brosius J."/>
            <person name="Murchison E.P."/>
            <person name="Sachidanandam R."/>
            <person name="Smith C."/>
            <person name="Hannon G.J."/>
            <person name="Tsend-Ayush E."/>
            <person name="McMillan D."/>
            <person name="Attenborough R."/>
            <person name="Rens W."/>
            <person name="Ferguson-Smith M."/>
            <person name="Lefevre C.M."/>
            <person name="Sharp J.A."/>
            <person name="Nicholas K.R."/>
            <person name="Ray D.A."/>
            <person name="Kube M."/>
            <person name="Reinhardt R."/>
            <person name="Pringle T.H."/>
            <person name="Taylor J."/>
            <person name="Jones R.C."/>
            <person name="Nixon B."/>
            <person name="Dacheux J.L."/>
            <person name="Niwa H."/>
            <person name="Sekita Y."/>
            <person name="Huang X."/>
            <person name="Stark A."/>
            <person name="Kheradpour P."/>
            <person name="Kellis M."/>
            <person name="Flicek P."/>
            <person name="Chen Y."/>
            <person name="Webber C."/>
            <person name="Hardison R."/>
            <person name="Nelson J."/>
            <person name="Hallsworth-Pepin K."/>
            <person name="Delehaunty K."/>
            <person name="Markovic C."/>
            <person name="Minx P."/>
            <person name="Feng Y."/>
            <person name="Kremitzki C."/>
            <person name="Mitreva M."/>
            <person name="Glasscock J."/>
            <person name="Wylie T."/>
            <person name="Wohldmann P."/>
            <person name="Thiru P."/>
            <person name="Nhan M.N."/>
            <person name="Pohl C.S."/>
            <person name="Smith S.M."/>
            <person name="Hou S."/>
            <person name="Nefedov M."/>
            <person name="de Jong P.J."/>
            <person name="Renfree M.B."/>
            <person name="Mardis E.R."/>
            <person name="Wilson R.K."/>
        </authorList>
    </citation>
    <scope>NUCLEOTIDE SEQUENCE [LARGE SCALE GENOMIC DNA]</scope>
    <source>
        <strain evidence="12 13">Glennie</strain>
    </source>
</reference>
<evidence type="ECO:0000313" key="12">
    <source>
        <dbReference type="Ensembl" id="ENSOANP00000040978.1"/>
    </source>
</evidence>
<feature type="region of interest" description="Disordered" evidence="11">
    <location>
        <begin position="457"/>
        <end position="485"/>
    </location>
</feature>
<organism evidence="12 13">
    <name type="scientific">Ornithorhynchus anatinus</name>
    <name type="common">Duckbill platypus</name>
    <dbReference type="NCBI Taxonomy" id="9258"/>
    <lineage>
        <taxon>Eukaryota</taxon>
        <taxon>Metazoa</taxon>
        <taxon>Chordata</taxon>
        <taxon>Craniata</taxon>
        <taxon>Vertebrata</taxon>
        <taxon>Euteleostomi</taxon>
        <taxon>Mammalia</taxon>
        <taxon>Monotremata</taxon>
        <taxon>Ornithorhynchidae</taxon>
        <taxon>Ornithorhynchus</taxon>
    </lineage>
</organism>
<reference evidence="12" key="2">
    <citation type="submission" date="2025-08" db="UniProtKB">
        <authorList>
            <consortium name="Ensembl"/>
        </authorList>
    </citation>
    <scope>IDENTIFICATION</scope>
    <source>
        <strain evidence="12">Glennie</strain>
    </source>
</reference>
<comment type="subcellular location">
    <subcellularLocation>
        <location evidence="2">Secreted</location>
        <location evidence="2">Extracellular space</location>
        <location evidence="2">Extracellular matrix</location>
    </subcellularLocation>
</comment>
<dbReference type="RefSeq" id="XP_028930112.1">
    <property type="nucleotide sequence ID" value="XM_029074279.1"/>
</dbReference>
<dbReference type="Bgee" id="ENSOANG00000013691">
    <property type="expression patterns" value="Expressed in adult mammalian kidney"/>
</dbReference>
<dbReference type="FunCoup" id="A0A6I8NIB9">
    <property type="interactions" value="14"/>
</dbReference>
<feature type="region of interest" description="Disordered" evidence="11">
    <location>
        <begin position="395"/>
        <end position="443"/>
    </location>
</feature>
<dbReference type="InterPro" id="IPR031501">
    <property type="entry name" value="Amelotin"/>
</dbReference>
<dbReference type="InParanoid" id="A0A6I8NIB9"/>
<feature type="compositionally biased region" description="Polar residues" evidence="11">
    <location>
        <begin position="173"/>
        <end position="184"/>
    </location>
</feature>
<dbReference type="OMA" id="MPHKPAM"/>
<gene>
    <name evidence="12" type="primary">LOC100081544</name>
</gene>
<dbReference type="GO" id="GO:0008083">
    <property type="term" value="F:growth factor activity"/>
    <property type="evidence" value="ECO:0000318"/>
    <property type="project" value="GO_Central"/>
</dbReference>
<dbReference type="InterPro" id="IPR007798">
    <property type="entry name" value="Amelin"/>
</dbReference>
<comment type="function">
    <text evidence="1">Involved in the mineralization and structural organization of enamel.</text>
</comment>
<keyword evidence="9" id="KW-0732">Signal</keyword>
<dbReference type="GO" id="GO:0042475">
    <property type="term" value="P:odontogenesis of dentin-containing tooth"/>
    <property type="evidence" value="ECO:0007669"/>
    <property type="project" value="InterPro"/>
</dbReference>
<dbReference type="SMART" id="SM00817">
    <property type="entry name" value="Amelin"/>
    <property type="match status" value="1"/>
</dbReference>
<dbReference type="GO" id="GO:0031214">
    <property type="term" value="P:biomineral tissue development"/>
    <property type="evidence" value="ECO:0007669"/>
    <property type="project" value="UniProtKB-KW"/>
</dbReference>
<dbReference type="GO" id="GO:0070175">
    <property type="term" value="P:positive regulation of enamel mineralization"/>
    <property type="evidence" value="ECO:0007669"/>
    <property type="project" value="InterPro"/>
</dbReference>
<dbReference type="PANTHER" id="PTHR14115:SF0">
    <property type="entry name" value="AMELOBLASTIN"/>
    <property type="match status" value="1"/>
</dbReference>
<name>A0A6I8NIB9_ORNAN</name>
<evidence type="ECO:0000256" key="6">
    <source>
        <dbReference type="ARBA" id="ARBA00022530"/>
    </source>
</evidence>
<evidence type="ECO:0000256" key="2">
    <source>
        <dbReference type="ARBA" id="ARBA00004498"/>
    </source>
</evidence>
<keyword evidence="5" id="KW-0964">Secreted</keyword>
<dbReference type="Proteomes" id="UP000002279">
    <property type="component" value="Chromosome 10"/>
</dbReference>
<dbReference type="Ensembl" id="ENSOANT00000074070.1">
    <property type="protein sequence ID" value="ENSOANP00000040978.1"/>
    <property type="gene ID" value="ENSOANG00000013691.4"/>
</dbReference>
<dbReference type="KEGG" id="oaa:100081544"/>
<accession>A0A6I8NIB9</accession>
<reference evidence="12" key="3">
    <citation type="submission" date="2025-09" db="UniProtKB">
        <authorList>
            <consortium name="Ensembl"/>
        </authorList>
    </citation>
    <scope>IDENTIFICATION</scope>
    <source>
        <strain evidence="12">Glennie</strain>
    </source>
</reference>
<dbReference type="AlphaFoldDB" id="A0A6I8NIB9"/>
<feature type="region of interest" description="Disordered" evidence="11">
    <location>
        <begin position="1"/>
        <end position="45"/>
    </location>
</feature>
<evidence type="ECO:0000256" key="4">
    <source>
        <dbReference type="ARBA" id="ARBA00014018"/>
    </source>
</evidence>
<dbReference type="Pfam" id="PF05111">
    <property type="entry name" value="Amelin"/>
    <property type="match status" value="1"/>
</dbReference>
<dbReference type="GO" id="GO:0030345">
    <property type="term" value="F:structural constituent of tooth enamel"/>
    <property type="evidence" value="ECO:0007669"/>
    <property type="project" value="InterPro"/>
</dbReference>
<protein>
    <recommendedName>
        <fullName evidence="4">Ameloblastin</fullName>
    </recommendedName>
</protein>
<keyword evidence="7" id="KW-0597">Phosphoprotein</keyword>
<proteinExistence type="inferred from homology"/>
<dbReference type="GeneID" id="100081544"/>
<evidence type="ECO:0000256" key="11">
    <source>
        <dbReference type="SAM" id="MobiDB-lite"/>
    </source>
</evidence>
<evidence type="ECO:0000256" key="10">
    <source>
        <dbReference type="ARBA" id="ARBA00023278"/>
    </source>
</evidence>
<evidence type="ECO:0000256" key="3">
    <source>
        <dbReference type="ARBA" id="ARBA00006452"/>
    </source>
</evidence>
<evidence type="ECO:0000256" key="8">
    <source>
        <dbReference type="ARBA" id="ARBA00022591"/>
    </source>
</evidence>
<dbReference type="GO" id="GO:0007155">
    <property type="term" value="P:cell adhesion"/>
    <property type="evidence" value="ECO:0000318"/>
    <property type="project" value="GO_Central"/>
</dbReference>
<feature type="compositionally biased region" description="Polar residues" evidence="11">
    <location>
        <begin position="15"/>
        <end position="29"/>
    </location>
</feature>
<keyword evidence="8" id="KW-0091">Biomineralization</keyword>
<dbReference type="Pfam" id="PF15757">
    <property type="entry name" value="Amelotin"/>
    <property type="match status" value="1"/>
</dbReference>
<feature type="region of interest" description="Disordered" evidence="11">
    <location>
        <begin position="341"/>
        <end position="376"/>
    </location>
</feature>
<evidence type="ECO:0000256" key="1">
    <source>
        <dbReference type="ARBA" id="ARBA00004035"/>
    </source>
</evidence>
<dbReference type="GeneTree" id="ENSGT00390000018227"/>
<evidence type="ECO:0000256" key="7">
    <source>
        <dbReference type="ARBA" id="ARBA00022553"/>
    </source>
</evidence>
<dbReference type="OrthoDB" id="9908655at2759"/>
<keyword evidence="6" id="KW-0272">Extracellular matrix</keyword>
<keyword evidence="10" id="KW-0379">Hydroxylation</keyword>
<dbReference type="RefSeq" id="XP_007667389.2">
    <property type="nucleotide sequence ID" value="XM_007669199.2"/>
</dbReference>
<comment type="similarity">
    <text evidence="3">Belongs to the ameloblastin family.</text>
</comment>